<evidence type="ECO:0000256" key="2">
    <source>
        <dbReference type="ARBA" id="ARBA00006370"/>
    </source>
</evidence>
<comment type="caution">
    <text evidence="10">The sequence shown here is derived from an EMBL/GenBank/DDBJ whole genome shotgun (WGS) entry which is preliminary data.</text>
</comment>
<evidence type="ECO:0000256" key="8">
    <source>
        <dbReference type="SAM" id="SignalP"/>
    </source>
</evidence>
<evidence type="ECO:0000256" key="5">
    <source>
        <dbReference type="ARBA" id="ARBA00022448"/>
    </source>
</evidence>
<gene>
    <name evidence="10" type="ORF">D0Z07_8591</name>
</gene>
<dbReference type="OrthoDB" id="6409159at2759"/>
<feature type="chain" id="PRO_5040275570" description="Phosphatidylglycerol/phosphatidylinositol transfer protein" evidence="8">
    <location>
        <begin position="19"/>
        <end position="167"/>
    </location>
</feature>
<evidence type="ECO:0000256" key="6">
    <source>
        <dbReference type="ARBA" id="ARBA00022729"/>
    </source>
</evidence>
<dbReference type="SMART" id="SM00737">
    <property type="entry name" value="ML"/>
    <property type="match status" value="1"/>
</dbReference>
<dbReference type="Pfam" id="PF02221">
    <property type="entry name" value="E1_DerP2_DerF2"/>
    <property type="match status" value="1"/>
</dbReference>
<comment type="function">
    <text evidence="1">Catalyzes the intermembrane transfer of phosphatidylglycerol and phosphatidylinositol.</text>
</comment>
<dbReference type="InterPro" id="IPR003172">
    <property type="entry name" value="ML_dom"/>
</dbReference>
<keyword evidence="6 8" id="KW-0732">Signal</keyword>
<dbReference type="GO" id="GO:0015918">
    <property type="term" value="P:sterol transport"/>
    <property type="evidence" value="ECO:0007669"/>
    <property type="project" value="InterPro"/>
</dbReference>
<evidence type="ECO:0000313" key="10">
    <source>
        <dbReference type="EMBL" id="KAG0645478.1"/>
    </source>
</evidence>
<keyword evidence="5" id="KW-0813">Transport</keyword>
<keyword evidence="11" id="KW-1185">Reference proteome</keyword>
<evidence type="ECO:0000256" key="4">
    <source>
        <dbReference type="ARBA" id="ARBA00016056"/>
    </source>
</evidence>
<dbReference type="Gene3D" id="2.60.40.770">
    <property type="match status" value="1"/>
</dbReference>
<proteinExistence type="inferred from homology"/>
<feature type="domain" description="MD-2-related lipid-recognition" evidence="9">
    <location>
        <begin position="42"/>
        <end position="163"/>
    </location>
</feature>
<feature type="signal peptide" evidence="8">
    <location>
        <begin position="1"/>
        <end position="18"/>
    </location>
</feature>
<protein>
    <recommendedName>
        <fullName evidence="4">Phosphatidylglycerol/phosphatidylinositol transfer protein</fullName>
    </recommendedName>
</protein>
<sequence>MSLINSLVVLFCATVVSCRFQVPLRATDDLDLKVPGNNPLSFEHDPKDYTLQLHQLDLEPNPPAPGKPLRIQATGHLAKVVDKGSFVHVAVKWGIVTILTKDFDLCESAGAVDEECPFHEGFWNVSKTVDLPQQIPPGTYKVEMQAYTNETMDEKIICMQGDVSFTF</sequence>
<reference evidence="10" key="1">
    <citation type="submission" date="2019-07" db="EMBL/GenBank/DDBJ databases">
        <title>Hyphodiscus hymeniophilus genome sequencing and assembly.</title>
        <authorList>
            <person name="Kramer G."/>
            <person name="Nodwell J."/>
        </authorList>
    </citation>
    <scope>NUCLEOTIDE SEQUENCE</scope>
    <source>
        <strain evidence="10">ATCC 34498</strain>
    </source>
</reference>
<evidence type="ECO:0000259" key="9">
    <source>
        <dbReference type="SMART" id="SM00737"/>
    </source>
</evidence>
<comment type="subunit">
    <text evidence="3">Monomer.</text>
</comment>
<name>A0A9P6SLL7_9HELO</name>
<organism evidence="10 11">
    <name type="scientific">Hyphodiscus hymeniophilus</name>
    <dbReference type="NCBI Taxonomy" id="353542"/>
    <lineage>
        <taxon>Eukaryota</taxon>
        <taxon>Fungi</taxon>
        <taxon>Dikarya</taxon>
        <taxon>Ascomycota</taxon>
        <taxon>Pezizomycotina</taxon>
        <taxon>Leotiomycetes</taxon>
        <taxon>Helotiales</taxon>
        <taxon>Hyphodiscaceae</taxon>
        <taxon>Hyphodiscus</taxon>
    </lineage>
</organism>
<evidence type="ECO:0000256" key="1">
    <source>
        <dbReference type="ARBA" id="ARBA00002053"/>
    </source>
</evidence>
<dbReference type="InterPro" id="IPR014756">
    <property type="entry name" value="Ig_E-set"/>
</dbReference>
<dbReference type="AlphaFoldDB" id="A0A9P6SLL7"/>
<accession>A0A9P6SLL7</accession>
<dbReference type="Proteomes" id="UP000785200">
    <property type="component" value="Unassembled WGS sequence"/>
</dbReference>
<dbReference type="EMBL" id="VNKQ01000018">
    <property type="protein sequence ID" value="KAG0645478.1"/>
    <property type="molecule type" value="Genomic_DNA"/>
</dbReference>
<dbReference type="PANTHER" id="PTHR11306:SF0">
    <property type="entry name" value="PHOSPHATIDYLGLYCEROL_PHOSPHATIDYLINOSITOL TRANSFER PROTEIN"/>
    <property type="match status" value="1"/>
</dbReference>
<dbReference type="GO" id="GO:0032934">
    <property type="term" value="F:sterol binding"/>
    <property type="evidence" value="ECO:0007669"/>
    <property type="project" value="InterPro"/>
</dbReference>
<comment type="similarity">
    <text evidence="2">Belongs to the NPC2 family.</text>
</comment>
<dbReference type="InterPro" id="IPR039670">
    <property type="entry name" value="NPC2-like"/>
</dbReference>
<evidence type="ECO:0000313" key="11">
    <source>
        <dbReference type="Proteomes" id="UP000785200"/>
    </source>
</evidence>
<dbReference type="PANTHER" id="PTHR11306">
    <property type="entry name" value="NIEMANN PICK TYPE C2 PROTEIN NPC2-RELATED"/>
    <property type="match status" value="1"/>
</dbReference>
<keyword evidence="7" id="KW-0445">Lipid transport</keyword>
<dbReference type="SUPFAM" id="SSF81296">
    <property type="entry name" value="E set domains"/>
    <property type="match status" value="1"/>
</dbReference>
<evidence type="ECO:0000256" key="3">
    <source>
        <dbReference type="ARBA" id="ARBA00011245"/>
    </source>
</evidence>
<evidence type="ECO:0000256" key="7">
    <source>
        <dbReference type="ARBA" id="ARBA00023055"/>
    </source>
</evidence>